<dbReference type="GO" id="GO:1904679">
    <property type="term" value="P:myo-inositol import across plasma membrane"/>
    <property type="evidence" value="ECO:0007669"/>
    <property type="project" value="TreeGrafter"/>
</dbReference>
<dbReference type="InterPro" id="IPR005829">
    <property type="entry name" value="Sugar_transporter_CS"/>
</dbReference>
<evidence type="ECO:0000256" key="3">
    <source>
        <dbReference type="ARBA" id="ARBA00022448"/>
    </source>
</evidence>
<evidence type="ECO:0000256" key="7">
    <source>
        <dbReference type="ARBA" id="ARBA00049119"/>
    </source>
</evidence>
<organism evidence="11 12">
    <name type="scientific">Aspergillus bombycis</name>
    <dbReference type="NCBI Taxonomy" id="109264"/>
    <lineage>
        <taxon>Eukaryota</taxon>
        <taxon>Fungi</taxon>
        <taxon>Dikarya</taxon>
        <taxon>Ascomycota</taxon>
        <taxon>Pezizomycotina</taxon>
        <taxon>Eurotiomycetes</taxon>
        <taxon>Eurotiomycetidae</taxon>
        <taxon>Eurotiales</taxon>
        <taxon>Aspergillaceae</taxon>
        <taxon>Aspergillus</taxon>
    </lineage>
</organism>
<feature type="transmembrane region" description="Helical" evidence="9">
    <location>
        <begin position="321"/>
        <end position="345"/>
    </location>
</feature>
<dbReference type="InterPro" id="IPR020846">
    <property type="entry name" value="MFS_dom"/>
</dbReference>
<evidence type="ECO:0000313" key="11">
    <source>
        <dbReference type="EMBL" id="OGM48731.1"/>
    </source>
</evidence>
<evidence type="ECO:0000256" key="1">
    <source>
        <dbReference type="ARBA" id="ARBA00004141"/>
    </source>
</evidence>
<feature type="transmembrane region" description="Helical" evidence="9">
    <location>
        <begin position="385"/>
        <end position="407"/>
    </location>
</feature>
<dbReference type="GO" id="GO:0005366">
    <property type="term" value="F:myo-inositol:proton symporter activity"/>
    <property type="evidence" value="ECO:0007669"/>
    <property type="project" value="TreeGrafter"/>
</dbReference>
<feature type="transmembrane region" description="Helical" evidence="9">
    <location>
        <begin position="201"/>
        <end position="222"/>
    </location>
</feature>
<feature type="domain" description="Major facilitator superfamily (MFS) profile" evidence="10">
    <location>
        <begin position="55"/>
        <end position="517"/>
    </location>
</feature>
<reference evidence="11 12" key="1">
    <citation type="journal article" date="2016" name="Genome Biol. Evol.">
        <title>Draft genome sequence of an aflatoxigenic Aspergillus species, A. bombycis.</title>
        <authorList>
            <person name="Moore G.G."/>
            <person name="Mack B.M."/>
            <person name="Beltz S.B."/>
            <person name="Gilbert M.K."/>
        </authorList>
    </citation>
    <scope>NUCLEOTIDE SEQUENCE [LARGE SCALE GENOMIC DNA]</scope>
    <source>
        <strain evidence="12">NRRL 26010</strain>
    </source>
</reference>
<comment type="subcellular location">
    <subcellularLocation>
        <location evidence="1">Membrane</location>
        <topology evidence="1">Multi-pass membrane protein</topology>
    </subcellularLocation>
</comment>
<dbReference type="InterPro" id="IPR003663">
    <property type="entry name" value="Sugar/inositol_transpt"/>
</dbReference>
<evidence type="ECO:0000256" key="8">
    <source>
        <dbReference type="SAM" id="MobiDB-lite"/>
    </source>
</evidence>
<feature type="transmembrane region" description="Helical" evidence="9">
    <location>
        <begin position="161"/>
        <end position="180"/>
    </location>
</feature>
<name>A0A1F8AAQ6_9EURO</name>
<feature type="transmembrane region" description="Helical" evidence="9">
    <location>
        <begin position="122"/>
        <end position="141"/>
    </location>
</feature>
<accession>A0A1F8AAQ6</accession>
<evidence type="ECO:0000259" key="10">
    <source>
        <dbReference type="PROSITE" id="PS50850"/>
    </source>
</evidence>
<keyword evidence="6 9" id="KW-0472">Membrane</keyword>
<comment type="similarity">
    <text evidence="2">Belongs to the major facilitator superfamily. Sugar transporter (TC 2.A.1.1) family.</text>
</comment>
<evidence type="ECO:0000313" key="12">
    <source>
        <dbReference type="Proteomes" id="UP000179179"/>
    </source>
</evidence>
<dbReference type="PROSITE" id="PS00216">
    <property type="entry name" value="SUGAR_TRANSPORT_1"/>
    <property type="match status" value="1"/>
</dbReference>
<feature type="transmembrane region" description="Helical" evidence="9">
    <location>
        <begin position="462"/>
        <end position="483"/>
    </location>
</feature>
<dbReference type="EMBL" id="LYCR01000014">
    <property type="protein sequence ID" value="OGM48731.1"/>
    <property type="molecule type" value="Genomic_DNA"/>
</dbReference>
<dbReference type="PRINTS" id="PR00171">
    <property type="entry name" value="SUGRTRNSPORT"/>
</dbReference>
<feature type="transmembrane region" description="Helical" evidence="9">
    <location>
        <begin position="228"/>
        <end position="250"/>
    </location>
</feature>
<keyword evidence="3" id="KW-0813">Transport</keyword>
<dbReference type="RefSeq" id="XP_022392448.1">
    <property type="nucleotide sequence ID" value="XM_022529145.1"/>
</dbReference>
<keyword evidence="5 9" id="KW-1133">Transmembrane helix</keyword>
<evidence type="ECO:0000256" key="9">
    <source>
        <dbReference type="SAM" id="Phobius"/>
    </source>
</evidence>
<comment type="catalytic activity">
    <reaction evidence="7">
        <text>myo-inositol(out) + H(+)(out) = myo-inositol(in) + H(+)(in)</text>
        <dbReference type="Rhea" id="RHEA:60364"/>
        <dbReference type="ChEBI" id="CHEBI:15378"/>
        <dbReference type="ChEBI" id="CHEBI:17268"/>
    </reaction>
</comment>
<dbReference type="Proteomes" id="UP000179179">
    <property type="component" value="Unassembled WGS sequence"/>
</dbReference>
<evidence type="ECO:0000256" key="5">
    <source>
        <dbReference type="ARBA" id="ARBA00022989"/>
    </source>
</evidence>
<dbReference type="SUPFAM" id="SSF103473">
    <property type="entry name" value="MFS general substrate transporter"/>
    <property type="match status" value="1"/>
</dbReference>
<dbReference type="GO" id="GO:0016020">
    <property type="term" value="C:membrane"/>
    <property type="evidence" value="ECO:0007669"/>
    <property type="project" value="UniProtKB-SubCell"/>
</dbReference>
<dbReference type="PANTHER" id="PTHR48020">
    <property type="entry name" value="PROTON MYO-INOSITOL COTRANSPORTER"/>
    <property type="match status" value="1"/>
</dbReference>
<dbReference type="GeneID" id="34445405"/>
<evidence type="ECO:0000256" key="4">
    <source>
        <dbReference type="ARBA" id="ARBA00022692"/>
    </source>
</evidence>
<dbReference type="InterPro" id="IPR036259">
    <property type="entry name" value="MFS_trans_sf"/>
</dbReference>
<feature type="transmembrane region" description="Helical" evidence="9">
    <location>
        <begin position="95"/>
        <end position="115"/>
    </location>
</feature>
<sequence>MSPNQYGGEDDSYEKEKAEQVEHIDTIDAEKGRLQDVSELSGIEDTAASKAAWLISITVSIGGLLFGYDTGYISSVLVTIGTSLGHTLSSSEEELVTSLTSGGALIGAVGAGLSADRFGRRWPIWGACILFVLGTVLQTASYSVPQFAVGRFVVGLGVGSAAWWSPCIVRPFSLFTYTDWHTNRSIVGEIAPAKYRGRMVAFNNMSVTFGQLLASAIGAGFAQVEGEAWRATVGIGAAPPLALAALLFLCPESPRQLVSRGDNASADAVLRRIYPRSTVEQREAKIRSIELSLQEVTHAMSEDTIWATIKRVFTTPSTGRAVLTACVVMAISQLGGFNTLMYYAAKLFSIVGFNNPTAVGITVSGTNFVFSVVNLLVVDRFGRRIILTTTVLGMAICMLITSVAFHYIPVNLQTLEVETDNVGWPGIVVLVTIICYVACYSSGVATIAWIGTELIPLEVRAIGTMMNTVTCWSTNIIISSTFLSMMKGITPSGAFGFYTGICFTGWVFVLFFFPECKGMPLEAIREVFSDGFGVGYSKKWQKEHRDEAKAATVTSFGH</sequence>
<dbReference type="FunFam" id="1.20.1250.20:FF:000073">
    <property type="entry name" value="MFS myo-inositol transporter, putative"/>
    <property type="match status" value="1"/>
</dbReference>
<feature type="transmembrane region" description="Helical" evidence="9">
    <location>
        <begin position="357"/>
        <end position="378"/>
    </location>
</feature>
<dbReference type="Gene3D" id="1.20.1250.20">
    <property type="entry name" value="MFS general substrate transporter like domains"/>
    <property type="match status" value="1"/>
</dbReference>
<proteinExistence type="inferred from homology"/>
<feature type="transmembrane region" description="Helical" evidence="9">
    <location>
        <begin position="495"/>
        <end position="513"/>
    </location>
</feature>
<protein>
    <submittedName>
        <fullName evidence="11">Myo-inositol transporter</fullName>
    </submittedName>
</protein>
<dbReference type="AlphaFoldDB" id="A0A1F8AAQ6"/>
<evidence type="ECO:0000256" key="2">
    <source>
        <dbReference type="ARBA" id="ARBA00010992"/>
    </source>
</evidence>
<dbReference type="InterPro" id="IPR005828">
    <property type="entry name" value="MFS_sugar_transport-like"/>
</dbReference>
<dbReference type="InterPro" id="IPR050814">
    <property type="entry name" value="Myo-inositol_Transporter"/>
</dbReference>
<evidence type="ECO:0000256" key="6">
    <source>
        <dbReference type="ARBA" id="ARBA00023136"/>
    </source>
</evidence>
<comment type="caution">
    <text evidence="11">The sequence shown here is derived from an EMBL/GenBank/DDBJ whole genome shotgun (WGS) entry which is preliminary data.</text>
</comment>
<gene>
    <name evidence="11" type="ORF">ABOM_002015</name>
</gene>
<feature type="transmembrane region" description="Helical" evidence="9">
    <location>
        <begin position="427"/>
        <end position="450"/>
    </location>
</feature>
<keyword evidence="4 9" id="KW-0812">Transmembrane</keyword>
<keyword evidence="12" id="KW-1185">Reference proteome</keyword>
<feature type="region of interest" description="Disordered" evidence="8">
    <location>
        <begin position="1"/>
        <end position="20"/>
    </location>
</feature>
<dbReference type="PROSITE" id="PS50850">
    <property type="entry name" value="MFS"/>
    <property type="match status" value="1"/>
</dbReference>
<dbReference type="Pfam" id="PF00083">
    <property type="entry name" value="Sugar_tr"/>
    <property type="match status" value="2"/>
</dbReference>
<dbReference type="OrthoDB" id="6339427at2759"/>
<dbReference type="PANTHER" id="PTHR48020:SF22">
    <property type="entry name" value="MAJOR FACILITATOR SUPERFAMILY (MFS) PROFILE DOMAIN-CONTAINING PROTEIN-RELATED"/>
    <property type="match status" value="1"/>
</dbReference>